<keyword evidence="4 6" id="KW-0689">Ribosomal protein</keyword>
<evidence type="ECO:0000256" key="4">
    <source>
        <dbReference type="ARBA" id="ARBA00022980"/>
    </source>
</evidence>
<evidence type="ECO:0000256" key="3">
    <source>
        <dbReference type="ARBA" id="ARBA00022833"/>
    </source>
</evidence>
<dbReference type="InterPro" id="IPR043140">
    <property type="entry name" value="Ribosomal_uS14_sf"/>
</dbReference>
<dbReference type="InterPro" id="IPR039744">
    <property type="entry name" value="RIbosomal_uS14_euk_arc"/>
</dbReference>
<dbReference type="EMBL" id="MU070284">
    <property type="protein sequence ID" value="KAF5828557.1"/>
    <property type="molecule type" value="Genomic_DNA"/>
</dbReference>
<reference evidence="6" key="1">
    <citation type="submission" date="2017-08" db="EMBL/GenBank/DDBJ databases">
        <authorList>
            <person name="Polle J.E."/>
            <person name="Barry K."/>
            <person name="Cushman J."/>
            <person name="Schmutz J."/>
            <person name="Tran D."/>
            <person name="Hathwaick L.T."/>
            <person name="Yim W.C."/>
            <person name="Jenkins J."/>
            <person name="Mckie-Krisberg Z.M."/>
            <person name="Prochnik S."/>
            <person name="Lindquist E."/>
            <person name="Dockter R.B."/>
            <person name="Adam C."/>
            <person name="Molina H."/>
            <person name="Bunkerborg J."/>
            <person name="Jin E."/>
            <person name="Buchheim M."/>
            <person name="Magnuson J."/>
        </authorList>
    </citation>
    <scope>NUCLEOTIDE SEQUENCE</scope>
    <source>
        <strain evidence="6">CCAP 19/18</strain>
    </source>
</reference>
<dbReference type="InterPro" id="IPR018271">
    <property type="entry name" value="Ribosomal_uS14_CS"/>
</dbReference>
<dbReference type="Gene3D" id="4.10.830.10">
    <property type="entry name" value="30s Ribosomal Protein S14, Chain N"/>
    <property type="match status" value="1"/>
</dbReference>
<dbReference type="GO" id="GO:0005840">
    <property type="term" value="C:ribosome"/>
    <property type="evidence" value="ECO:0007669"/>
    <property type="project" value="UniProtKB-KW"/>
</dbReference>
<proteinExistence type="inferred from homology"/>
<sequence>MGFENVWNCHPSRGTGMGSGNRACRVCGNHHGLIRKYGINICRQCFREYAKDIGFVKYK</sequence>
<dbReference type="PROSITE" id="PS00527">
    <property type="entry name" value="RIBOSOMAL_S14"/>
    <property type="match status" value="1"/>
</dbReference>
<evidence type="ECO:0000313" key="7">
    <source>
        <dbReference type="Proteomes" id="UP000815325"/>
    </source>
</evidence>
<evidence type="ECO:0000256" key="5">
    <source>
        <dbReference type="ARBA" id="ARBA00023274"/>
    </source>
</evidence>
<accession>A0ABQ7G1S7</accession>
<evidence type="ECO:0000256" key="2">
    <source>
        <dbReference type="ARBA" id="ARBA00009083"/>
    </source>
</evidence>
<name>A0ABQ7G1S7_DUNSA</name>
<organism evidence="6 7">
    <name type="scientific">Dunaliella salina</name>
    <name type="common">Green alga</name>
    <name type="synonym">Protococcus salinus</name>
    <dbReference type="NCBI Taxonomy" id="3046"/>
    <lineage>
        <taxon>Eukaryota</taxon>
        <taxon>Viridiplantae</taxon>
        <taxon>Chlorophyta</taxon>
        <taxon>core chlorophytes</taxon>
        <taxon>Chlorophyceae</taxon>
        <taxon>CS clade</taxon>
        <taxon>Chlamydomonadales</taxon>
        <taxon>Dunaliellaceae</taxon>
        <taxon>Dunaliella</taxon>
    </lineage>
</organism>
<keyword evidence="3" id="KW-0862">Zinc</keyword>
<dbReference type="Pfam" id="PF00253">
    <property type="entry name" value="Ribosomal_S14"/>
    <property type="match status" value="1"/>
</dbReference>
<keyword evidence="5" id="KW-0687">Ribonucleoprotein</keyword>
<dbReference type="PANTHER" id="PTHR12010">
    <property type="entry name" value="40S RIBOSOMAL PROTEIN S29"/>
    <property type="match status" value="1"/>
</dbReference>
<dbReference type="InterPro" id="IPR001209">
    <property type="entry name" value="Ribosomal_uS14"/>
</dbReference>
<evidence type="ECO:0000256" key="1">
    <source>
        <dbReference type="ARBA" id="ARBA00001947"/>
    </source>
</evidence>
<gene>
    <name evidence="6" type="ORF">DUNSADRAFT_17410</name>
</gene>
<keyword evidence="7" id="KW-1185">Reference proteome</keyword>
<protein>
    <submittedName>
        <fullName evidence="6">40S ribosomal protein S29</fullName>
    </submittedName>
</protein>
<comment type="cofactor">
    <cofactor evidence="1">
        <name>Zn(2+)</name>
        <dbReference type="ChEBI" id="CHEBI:29105"/>
    </cofactor>
</comment>
<dbReference type="NCBIfam" id="NF004424">
    <property type="entry name" value="PRK05766.1"/>
    <property type="match status" value="1"/>
</dbReference>
<dbReference type="Proteomes" id="UP000815325">
    <property type="component" value="Unassembled WGS sequence"/>
</dbReference>
<evidence type="ECO:0000313" key="6">
    <source>
        <dbReference type="EMBL" id="KAF5828557.1"/>
    </source>
</evidence>
<dbReference type="PANTHER" id="PTHR12010:SF2">
    <property type="entry name" value="40S RIBOSOMAL PROTEIN S29"/>
    <property type="match status" value="1"/>
</dbReference>
<comment type="similarity">
    <text evidence="2">Belongs to the universal ribosomal protein uS14 family.</text>
</comment>
<comment type="caution">
    <text evidence="6">The sequence shown here is derived from an EMBL/GenBank/DDBJ whole genome shotgun (WGS) entry which is preliminary data.</text>
</comment>